<reference evidence="1 2" key="1">
    <citation type="submission" date="2021-06" db="EMBL/GenBank/DDBJ databases">
        <authorList>
            <person name="Criscuolo A."/>
        </authorList>
    </citation>
    <scope>NUCLEOTIDE SEQUENCE [LARGE SCALE GENOMIC DNA]</scope>
    <source>
        <strain evidence="2">CIP 111802</strain>
    </source>
</reference>
<accession>A0ABN7TZB3</accession>
<comment type="caution">
    <text evidence="1">The sequence shown here is derived from an EMBL/GenBank/DDBJ whole genome shotgun (WGS) entry which is preliminary data.</text>
</comment>
<sequence length="43" mass="5197">MTGINSFIASYMLNYRDVWNKRLDSLENYLKRMTVDEKKNNHS</sequence>
<organism evidence="1 2">
    <name type="scientific">Paenibacillus allorhizosphaerae</name>
    <dbReference type="NCBI Taxonomy" id="2849866"/>
    <lineage>
        <taxon>Bacteria</taxon>
        <taxon>Bacillati</taxon>
        <taxon>Bacillota</taxon>
        <taxon>Bacilli</taxon>
        <taxon>Bacillales</taxon>
        <taxon>Paenibacillaceae</taxon>
        <taxon>Paenibacillus</taxon>
    </lineage>
</organism>
<proteinExistence type="predicted"/>
<gene>
    <name evidence="1" type="ORF">PAECIP111802_06945</name>
</gene>
<name>A0ABN7TZB3_9BACL</name>
<evidence type="ECO:0000313" key="1">
    <source>
        <dbReference type="EMBL" id="CAG7658092.1"/>
    </source>
</evidence>
<dbReference type="Proteomes" id="UP000730618">
    <property type="component" value="Unassembled WGS sequence"/>
</dbReference>
<protein>
    <submittedName>
        <fullName evidence="1">Uncharacterized protein</fullName>
    </submittedName>
</protein>
<evidence type="ECO:0000313" key="2">
    <source>
        <dbReference type="Proteomes" id="UP000730618"/>
    </source>
</evidence>
<dbReference type="EMBL" id="CAJVCE010000040">
    <property type="protein sequence ID" value="CAG7658092.1"/>
    <property type="molecule type" value="Genomic_DNA"/>
</dbReference>
<keyword evidence="2" id="KW-1185">Reference proteome</keyword>